<keyword evidence="2" id="KW-0805">Transcription regulation</keyword>
<evidence type="ECO:0000256" key="2">
    <source>
        <dbReference type="ARBA" id="ARBA00023015"/>
    </source>
</evidence>
<keyword evidence="3" id="KW-0238">DNA-binding</keyword>
<evidence type="ECO:0000259" key="5">
    <source>
        <dbReference type="PROSITE" id="PS50932"/>
    </source>
</evidence>
<dbReference type="Gene3D" id="3.40.50.2300">
    <property type="match status" value="2"/>
</dbReference>
<evidence type="ECO:0000256" key="1">
    <source>
        <dbReference type="ARBA" id="ARBA00022491"/>
    </source>
</evidence>
<dbReference type="InterPro" id="IPR000843">
    <property type="entry name" value="HTH_LacI"/>
</dbReference>
<keyword evidence="7" id="KW-1185">Reference proteome</keyword>
<dbReference type="CDD" id="cd01392">
    <property type="entry name" value="HTH_LacI"/>
    <property type="match status" value="1"/>
</dbReference>
<dbReference type="AlphaFoldDB" id="A0A084JKX2"/>
<dbReference type="Proteomes" id="UP000028525">
    <property type="component" value="Unassembled WGS sequence"/>
</dbReference>
<dbReference type="PANTHER" id="PTHR30146">
    <property type="entry name" value="LACI-RELATED TRANSCRIPTIONAL REPRESSOR"/>
    <property type="match status" value="1"/>
</dbReference>
<name>A0A084JKX2_9FIRM</name>
<evidence type="ECO:0000313" key="7">
    <source>
        <dbReference type="Proteomes" id="UP000028525"/>
    </source>
</evidence>
<evidence type="ECO:0000256" key="3">
    <source>
        <dbReference type="ARBA" id="ARBA00023125"/>
    </source>
</evidence>
<dbReference type="GO" id="GO:0000976">
    <property type="term" value="F:transcription cis-regulatory region binding"/>
    <property type="evidence" value="ECO:0007669"/>
    <property type="project" value="TreeGrafter"/>
</dbReference>
<dbReference type="InterPro" id="IPR001761">
    <property type="entry name" value="Peripla_BP/Lac1_sug-bd_dom"/>
</dbReference>
<sequence>MGATIRDIQKLTGLSLATISKYLNGGNVLPENRAAIGRAIEELHYEVNEVARGLKTRQTRIVGVLLHDLKNIFAGTIISRMEDILRQHGYGMFLCDCRGNPELEGEEIQFLLGKQVDGIITFPTSENSGYLKLARERGIPIVLIDRMFDDQEFDSVIVDNETASKLAVEKLLAYGHRRIGMICGDEHYYTARKRLYGFCRAMEVTGAEACIAKGELTVGHGYEAMKKMLDMKERPTAVFLSNYEITLGAVIAMNEQNVSFPKEISVIGFDNMMLAQVVKPKLWMITQPMEQIAVRAAEIMMERLKNGSSREPQVEILQTMLSEGESIGRIV</sequence>
<organism evidence="6 7">
    <name type="scientific">Lacrimispora celerecrescens</name>
    <dbReference type="NCBI Taxonomy" id="29354"/>
    <lineage>
        <taxon>Bacteria</taxon>
        <taxon>Bacillati</taxon>
        <taxon>Bacillota</taxon>
        <taxon>Clostridia</taxon>
        <taxon>Lachnospirales</taxon>
        <taxon>Lachnospiraceae</taxon>
        <taxon>Lacrimispora</taxon>
    </lineage>
</organism>
<evidence type="ECO:0000256" key="4">
    <source>
        <dbReference type="ARBA" id="ARBA00023163"/>
    </source>
</evidence>
<accession>A0A084JKX2</accession>
<protein>
    <recommendedName>
        <fullName evidence="5">HTH lacI-type domain-containing protein</fullName>
    </recommendedName>
</protein>
<comment type="caution">
    <text evidence="6">The sequence shown here is derived from an EMBL/GenBank/DDBJ whole genome shotgun (WGS) entry which is preliminary data.</text>
</comment>
<dbReference type="PANTHER" id="PTHR30146:SF148">
    <property type="entry name" value="HTH-TYPE TRANSCRIPTIONAL REPRESSOR PURR-RELATED"/>
    <property type="match status" value="1"/>
</dbReference>
<dbReference type="SUPFAM" id="SSF53822">
    <property type="entry name" value="Periplasmic binding protein-like I"/>
    <property type="match status" value="1"/>
</dbReference>
<reference evidence="6 7" key="1">
    <citation type="submission" date="2014-07" db="EMBL/GenBank/DDBJ databases">
        <title>Draft genome of Clostridium celerecrescens 152B isolated from sediments associated with methane hydrate from Krishna Godavari basin.</title>
        <authorList>
            <person name="Honkalas V.S."/>
            <person name="Dabir A.P."/>
            <person name="Arora P."/>
            <person name="Dhakephalkar P.K."/>
        </authorList>
    </citation>
    <scope>NUCLEOTIDE SEQUENCE [LARGE SCALE GENOMIC DNA]</scope>
    <source>
        <strain evidence="6 7">152B</strain>
    </source>
</reference>
<dbReference type="STRING" id="29354.IO98_12960"/>
<dbReference type="GO" id="GO:0003700">
    <property type="term" value="F:DNA-binding transcription factor activity"/>
    <property type="evidence" value="ECO:0007669"/>
    <property type="project" value="TreeGrafter"/>
</dbReference>
<dbReference type="CDD" id="cd06267">
    <property type="entry name" value="PBP1_LacI_sugar_binding-like"/>
    <property type="match status" value="1"/>
</dbReference>
<keyword evidence="4" id="KW-0804">Transcription</keyword>
<proteinExistence type="predicted"/>
<dbReference type="EMBL" id="JPME01000015">
    <property type="protein sequence ID" value="KEZ89606.1"/>
    <property type="molecule type" value="Genomic_DNA"/>
</dbReference>
<dbReference type="InterPro" id="IPR028082">
    <property type="entry name" value="Peripla_BP_I"/>
</dbReference>
<gene>
    <name evidence="6" type="ORF">IO98_12960</name>
</gene>
<feature type="domain" description="HTH lacI-type" evidence="5">
    <location>
        <begin position="3"/>
        <end position="56"/>
    </location>
</feature>
<dbReference type="SMART" id="SM00354">
    <property type="entry name" value="HTH_LACI"/>
    <property type="match status" value="1"/>
</dbReference>
<keyword evidence="1" id="KW-0678">Repressor</keyword>
<evidence type="ECO:0000313" key="6">
    <source>
        <dbReference type="EMBL" id="KEZ89606.1"/>
    </source>
</evidence>
<dbReference type="Pfam" id="PF00532">
    <property type="entry name" value="Peripla_BP_1"/>
    <property type="match status" value="1"/>
</dbReference>
<dbReference type="PROSITE" id="PS50932">
    <property type="entry name" value="HTH_LACI_2"/>
    <property type="match status" value="1"/>
</dbReference>
<dbReference type="RefSeq" id="WP_038281570.1">
    <property type="nucleotide sequence ID" value="NZ_JPME01000015.1"/>
</dbReference>
<dbReference type="Gene3D" id="1.10.260.40">
    <property type="entry name" value="lambda repressor-like DNA-binding domains"/>
    <property type="match status" value="1"/>
</dbReference>
<dbReference type="SUPFAM" id="SSF47413">
    <property type="entry name" value="lambda repressor-like DNA-binding domains"/>
    <property type="match status" value="1"/>
</dbReference>
<dbReference type="InterPro" id="IPR010982">
    <property type="entry name" value="Lambda_DNA-bd_dom_sf"/>
</dbReference>